<dbReference type="InterPro" id="IPR002938">
    <property type="entry name" value="FAD-bd"/>
</dbReference>
<accession>A0A4R4Z1L2</accession>
<dbReference type="GO" id="GO:0004497">
    <property type="term" value="F:monooxygenase activity"/>
    <property type="evidence" value="ECO:0007669"/>
    <property type="project" value="UniProtKB-KW"/>
</dbReference>
<sequence>MPGVLVTGASVAGPALAYWLARGGWEVTVVERFDGLRDTGQNIDIRGAGRHVIRRMGLEEEVKAAGTGETGTEIVDDDGRCVAYLPKGQDDSGGMTAEVEILRGDLARLLYRRTAHSARYVFGDEIAGLVERSSHVDVDFSSGARESFDLVVVAEGMTSRTRRLVFPDAVPRYLGLCLVYTTVPRIAADTDRWRWYHPGGGRAVTLRPDNHGTIRATLSFLSDAPGPANLPAAEQERLLRRIFQDAGWETPRVLDAIDASPFYFEAVGQIRLPSWSKGRVAVVGDAAYCASPLSGMGTTLALTGAYVLAGELFAAAGHRTAFARYEALMRPYAHSAQNLVPGFPRIAHPRSRLGVRSLRAATRLATSPAVRKAVRQASALFPHPAEKIDLPHYA</sequence>
<dbReference type="Gene3D" id="3.30.9.10">
    <property type="entry name" value="D-Amino Acid Oxidase, subunit A, domain 2"/>
    <property type="match status" value="1"/>
</dbReference>
<dbReference type="Gene3D" id="3.50.50.60">
    <property type="entry name" value="FAD/NAD(P)-binding domain"/>
    <property type="match status" value="1"/>
</dbReference>
<gene>
    <name evidence="2" type="ORF">E1286_09745</name>
</gene>
<dbReference type="Pfam" id="PF01494">
    <property type="entry name" value="FAD_binding_3"/>
    <property type="match status" value="1"/>
</dbReference>
<reference evidence="2 3" key="1">
    <citation type="submission" date="2019-03" db="EMBL/GenBank/DDBJ databases">
        <title>Draft genome sequences of novel Actinobacteria.</title>
        <authorList>
            <person name="Sahin N."/>
            <person name="Ay H."/>
            <person name="Saygin H."/>
        </authorList>
    </citation>
    <scope>NUCLEOTIDE SEQUENCE [LARGE SCALE GENOMIC DNA]</scope>
    <source>
        <strain evidence="2 3">CH32</strain>
    </source>
</reference>
<dbReference type="GO" id="GO:0071949">
    <property type="term" value="F:FAD binding"/>
    <property type="evidence" value="ECO:0007669"/>
    <property type="project" value="InterPro"/>
</dbReference>
<dbReference type="SUPFAM" id="SSF51905">
    <property type="entry name" value="FAD/NAD(P)-binding domain"/>
    <property type="match status" value="1"/>
</dbReference>
<organism evidence="2 3">
    <name type="scientific">Nonomuraea terrae</name>
    <dbReference type="NCBI Taxonomy" id="2530383"/>
    <lineage>
        <taxon>Bacteria</taxon>
        <taxon>Bacillati</taxon>
        <taxon>Actinomycetota</taxon>
        <taxon>Actinomycetes</taxon>
        <taxon>Streptosporangiales</taxon>
        <taxon>Streptosporangiaceae</taxon>
        <taxon>Nonomuraea</taxon>
    </lineage>
</organism>
<dbReference type="Proteomes" id="UP000295302">
    <property type="component" value="Unassembled WGS sequence"/>
</dbReference>
<dbReference type="AlphaFoldDB" id="A0A4R4Z1L2"/>
<keyword evidence="3" id="KW-1185">Reference proteome</keyword>
<dbReference type="InterPro" id="IPR051704">
    <property type="entry name" value="FAD_aromatic-hydroxylase"/>
</dbReference>
<evidence type="ECO:0000313" key="3">
    <source>
        <dbReference type="Proteomes" id="UP000295302"/>
    </source>
</evidence>
<dbReference type="RefSeq" id="WP_132610880.1">
    <property type="nucleotide sequence ID" value="NZ_SMKQ01000019.1"/>
</dbReference>
<protein>
    <submittedName>
        <fullName evidence="2">FAD-binding monooxygenase</fullName>
    </submittedName>
</protein>
<feature type="domain" description="FAD-binding" evidence="1">
    <location>
        <begin position="4"/>
        <end position="316"/>
    </location>
</feature>
<evidence type="ECO:0000259" key="1">
    <source>
        <dbReference type="Pfam" id="PF01494"/>
    </source>
</evidence>
<dbReference type="InterPro" id="IPR036188">
    <property type="entry name" value="FAD/NAD-bd_sf"/>
</dbReference>
<proteinExistence type="predicted"/>
<dbReference type="OrthoDB" id="3356051at2"/>
<dbReference type="PANTHER" id="PTHR46865:SF2">
    <property type="entry name" value="MONOOXYGENASE"/>
    <property type="match status" value="1"/>
</dbReference>
<keyword evidence="2" id="KW-0503">Monooxygenase</keyword>
<comment type="caution">
    <text evidence="2">The sequence shown here is derived from an EMBL/GenBank/DDBJ whole genome shotgun (WGS) entry which is preliminary data.</text>
</comment>
<dbReference type="EMBL" id="SMKQ01000019">
    <property type="protein sequence ID" value="TDD51785.1"/>
    <property type="molecule type" value="Genomic_DNA"/>
</dbReference>
<dbReference type="PRINTS" id="PR00420">
    <property type="entry name" value="RNGMNOXGNASE"/>
</dbReference>
<dbReference type="PANTHER" id="PTHR46865">
    <property type="entry name" value="OXIDOREDUCTASE-RELATED"/>
    <property type="match status" value="1"/>
</dbReference>
<keyword evidence="2" id="KW-0560">Oxidoreductase</keyword>
<evidence type="ECO:0000313" key="2">
    <source>
        <dbReference type="EMBL" id="TDD51785.1"/>
    </source>
</evidence>
<name>A0A4R4Z1L2_9ACTN</name>